<comment type="caution">
    <text evidence="2">The sequence shown here is derived from an EMBL/GenBank/DDBJ whole genome shotgun (WGS) entry which is preliminary data.</text>
</comment>
<dbReference type="EMBL" id="BFAA01071919">
    <property type="protein sequence ID" value="GCB84536.1"/>
    <property type="molecule type" value="Genomic_DNA"/>
</dbReference>
<evidence type="ECO:0000256" key="1">
    <source>
        <dbReference type="SAM" id="MobiDB-lite"/>
    </source>
</evidence>
<organism evidence="2 3">
    <name type="scientific">Scyliorhinus torazame</name>
    <name type="common">Cloudy catshark</name>
    <name type="synonym">Catulus torazame</name>
    <dbReference type="NCBI Taxonomy" id="75743"/>
    <lineage>
        <taxon>Eukaryota</taxon>
        <taxon>Metazoa</taxon>
        <taxon>Chordata</taxon>
        <taxon>Craniata</taxon>
        <taxon>Vertebrata</taxon>
        <taxon>Chondrichthyes</taxon>
        <taxon>Elasmobranchii</taxon>
        <taxon>Galeomorphii</taxon>
        <taxon>Galeoidea</taxon>
        <taxon>Carcharhiniformes</taxon>
        <taxon>Scyliorhinidae</taxon>
        <taxon>Scyliorhinus</taxon>
    </lineage>
</organism>
<dbReference type="OrthoDB" id="10523582at2759"/>
<protein>
    <submittedName>
        <fullName evidence="2">Uncharacterized protein</fullName>
    </submittedName>
</protein>
<accession>A0A401QGQ0</accession>
<feature type="compositionally biased region" description="Low complexity" evidence="1">
    <location>
        <begin position="42"/>
        <end position="53"/>
    </location>
</feature>
<dbReference type="AlphaFoldDB" id="A0A401QGQ0"/>
<reference evidence="2 3" key="1">
    <citation type="journal article" date="2018" name="Nat. Ecol. Evol.">
        <title>Shark genomes provide insights into elasmobranch evolution and the origin of vertebrates.</title>
        <authorList>
            <person name="Hara Y"/>
            <person name="Yamaguchi K"/>
            <person name="Onimaru K"/>
            <person name="Kadota M"/>
            <person name="Koyanagi M"/>
            <person name="Keeley SD"/>
            <person name="Tatsumi K"/>
            <person name="Tanaka K"/>
            <person name="Motone F"/>
            <person name="Kageyama Y"/>
            <person name="Nozu R"/>
            <person name="Adachi N"/>
            <person name="Nishimura O"/>
            <person name="Nakagawa R"/>
            <person name="Tanegashima C"/>
            <person name="Kiyatake I"/>
            <person name="Matsumoto R"/>
            <person name="Murakumo K"/>
            <person name="Nishida K"/>
            <person name="Terakita A"/>
            <person name="Kuratani S"/>
            <person name="Sato K"/>
            <person name="Hyodo S Kuraku.S."/>
        </authorList>
    </citation>
    <scope>NUCLEOTIDE SEQUENCE [LARGE SCALE GENOMIC DNA]</scope>
</reference>
<proteinExistence type="predicted"/>
<feature type="region of interest" description="Disordered" evidence="1">
    <location>
        <begin position="1"/>
        <end position="72"/>
    </location>
</feature>
<keyword evidence="3" id="KW-1185">Reference proteome</keyword>
<name>A0A401QGQ0_SCYTO</name>
<gene>
    <name evidence="2" type="ORF">scyTo_0025107</name>
</gene>
<feature type="compositionally biased region" description="Basic residues" evidence="1">
    <location>
        <begin position="54"/>
        <end position="72"/>
    </location>
</feature>
<dbReference type="Proteomes" id="UP000288216">
    <property type="component" value="Unassembled WGS sequence"/>
</dbReference>
<evidence type="ECO:0000313" key="3">
    <source>
        <dbReference type="Proteomes" id="UP000288216"/>
    </source>
</evidence>
<feature type="compositionally biased region" description="Polar residues" evidence="1">
    <location>
        <begin position="31"/>
        <end position="41"/>
    </location>
</feature>
<evidence type="ECO:0000313" key="2">
    <source>
        <dbReference type="EMBL" id="GCB84536.1"/>
    </source>
</evidence>
<sequence>MLTSTILRPPQWDTGSLQSSDDQDSEKGSDSEFTNSQSWLESQRQNKQQSQRIQKNRLQKNQLRKRVKKQQL</sequence>